<dbReference type="InterPro" id="IPR052107">
    <property type="entry name" value="HEAT6"/>
</dbReference>
<evidence type="ECO:0000313" key="3">
    <source>
        <dbReference type="EMBL" id="JAS17389.1"/>
    </source>
</evidence>
<name>A0A1B6CV30_9HEMI</name>
<reference evidence="3" key="1">
    <citation type="submission" date="2015-12" db="EMBL/GenBank/DDBJ databases">
        <title>De novo transcriptome assembly of four potential Pierce s Disease insect vectors from Arizona vineyards.</title>
        <authorList>
            <person name="Tassone E.E."/>
        </authorList>
    </citation>
    <scope>NUCLEOTIDE SEQUENCE</scope>
</reference>
<dbReference type="EMBL" id="GEDC01019909">
    <property type="protein sequence ID" value="JAS17389.1"/>
    <property type="molecule type" value="Transcribed_RNA"/>
</dbReference>
<evidence type="ECO:0000256" key="1">
    <source>
        <dbReference type="ARBA" id="ARBA00015263"/>
    </source>
</evidence>
<dbReference type="Pfam" id="PF13251">
    <property type="entry name" value="DUF4042"/>
    <property type="match status" value="1"/>
</dbReference>
<accession>A0A1B6CV30</accession>
<proteinExistence type="predicted"/>
<dbReference type="InterPro" id="IPR025283">
    <property type="entry name" value="DUF4042"/>
</dbReference>
<dbReference type="InterPro" id="IPR016024">
    <property type="entry name" value="ARM-type_fold"/>
</dbReference>
<evidence type="ECO:0000259" key="2">
    <source>
        <dbReference type="Pfam" id="PF13251"/>
    </source>
</evidence>
<organism evidence="3">
    <name type="scientific">Clastoptera arizonana</name>
    <name type="common">Arizona spittle bug</name>
    <dbReference type="NCBI Taxonomy" id="38151"/>
    <lineage>
        <taxon>Eukaryota</taxon>
        <taxon>Metazoa</taxon>
        <taxon>Ecdysozoa</taxon>
        <taxon>Arthropoda</taxon>
        <taxon>Hexapoda</taxon>
        <taxon>Insecta</taxon>
        <taxon>Pterygota</taxon>
        <taxon>Neoptera</taxon>
        <taxon>Paraneoptera</taxon>
        <taxon>Hemiptera</taxon>
        <taxon>Auchenorrhyncha</taxon>
        <taxon>Cercopoidea</taxon>
        <taxon>Clastopteridae</taxon>
        <taxon>Clastoptera</taxon>
    </lineage>
</organism>
<gene>
    <name evidence="3" type="ORF">g.15468</name>
</gene>
<dbReference type="PANTHER" id="PTHR13366:SF0">
    <property type="entry name" value="HEAT REPEAT-CONTAINING PROTEIN 6"/>
    <property type="match status" value="1"/>
</dbReference>
<dbReference type="SUPFAM" id="SSF48371">
    <property type="entry name" value="ARM repeat"/>
    <property type="match status" value="1"/>
</dbReference>
<dbReference type="InterPro" id="IPR011989">
    <property type="entry name" value="ARM-like"/>
</dbReference>
<dbReference type="PANTHER" id="PTHR13366">
    <property type="entry name" value="MALARIA ANTIGEN-RELATED"/>
    <property type="match status" value="1"/>
</dbReference>
<dbReference type="Gene3D" id="1.25.10.10">
    <property type="entry name" value="Leucine-rich Repeat Variant"/>
    <property type="match status" value="1"/>
</dbReference>
<sequence length="981" mass="109219">MATYKFDDIISKFSSIINGRSSGDKQKINAILDEINATDFKTFKITNENKEALILNQCFTLISPSNTFLVAKCCHLVLNLVGKLGVKLEDQTLNLAVNWCLESLKLSADVALLDILQALEAIIETSVLKISNIERLITVLSEPIEDHASLTTPLEVKNWRVRCLKAIAPTISLELSNSYCTCLFKLFDTTDFKPDDLNSHSQILKCSVEALQTLCTSCPEWLSKHLGEVLGVSMAYIHFGLANWRSKTVEKLLPSPGAQWEPVANPVVKTHLKKRKLFKLKDTDEVPEEKSTSHLIPFDLNSMKWTTSDSDMSDSDDGKASRLRRNQAKLRLAAVNLLLLVAKIIEIRELFGYYCTLLGKQGLAYSIVHEPNPKVIASVSSTICVLLFLAKAYLAQAQHIEMVSYTPFSAILASLLTSLHQSVVVAFSSATPLPVLNCAAFLVDVTPYHRLQPNLLTKLVEIALPFIKHKDVYLNLGVLKLLETVIAIEPKTEEQKKILMSIPSLNINLPSTPSDCWLFNLAIKNLSYDLQIPLHLEWWQVISNLIFHHFDIIRNHINVIKSVMLRDFETKPELVQIHTGRVLQRMAAVLAGKDDMQDETLDLWTTLLRGPMHLLLGVSPFLSAVVCDCLSNLGPATFTQLSEDLQIHSITMLFGCCRHDDSSVRSAAVQALAKFILCPALSKEEQFIYDSSEIIKELVSDANLNVAMKAAWALGNLTDVLLKIRDEVEMLPPINLIDISLTVAQGHTKVRANGVRALGNLMGLINKTHLSQPSYKNVLVSVATSLAQNAVSINNTKVKWNACYAIKSMLKNEDLHETSNTWQGILYNAINGLVSKSHNFKVRANASSAISSVSKREHYGSYFIPTWTALLDGLENATNMTDFKEFQHQDGLLEQLCIGLCHLAILTNVQDLANLYDVLVFRMDLAKQHVTQFHASTVPERTDIVLKATNHITELIQNSNLSSNQKTVADILIDIFNVGLT</sequence>
<dbReference type="AlphaFoldDB" id="A0A1B6CV30"/>
<feature type="domain" description="DUF4042" evidence="2">
    <location>
        <begin position="329"/>
        <end position="494"/>
    </location>
</feature>
<protein>
    <recommendedName>
        <fullName evidence="1">HEAT repeat-containing protein 6</fullName>
    </recommendedName>
</protein>